<dbReference type="Gene3D" id="2.40.30.170">
    <property type="match status" value="1"/>
</dbReference>
<evidence type="ECO:0000259" key="5">
    <source>
        <dbReference type="Pfam" id="PF25975"/>
    </source>
</evidence>
<evidence type="ECO:0000256" key="3">
    <source>
        <dbReference type="SAM" id="Coils"/>
    </source>
</evidence>
<evidence type="ECO:0000256" key="1">
    <source>
        <dbReference type="ARBA" id="ARBA00009477"/>
    </source>
</evidence>
<dbReference type="InterPro" id="IPR006143">
    <property type="entry name" value="RND_pump_MFP"/>
</dbReference>
<keyword evidence="2" id="KW-0813">Transport</keyword>
<feature type="domain" description="CusB-like beta-barrel" evidence="4">
    <location>
        <begin position="263"/>
        <end position="337"/>
    </location>
</feature>
<dbReference type="InterPro" id="IPR051909">
    <property type="entry name" value="MFP_Cation_Efflux"/>
</dbReference>
<dbReference type="AlphaFoldDB" id="A0A939HQS9"/>
<sequence length="415" mass="42708">MACGRPAPDDRHGGGLMMCGTAPTPPGVRRGRAGLYILWATLACAVLAAPARADDDPTPDLHPVQIAPEAVRAEGLEIVRATQGSLSGMLAVMARVMPDTTRVVAVRPAGSGKVLDIAVQPGAHVTKGSVLLHYQDHSLHAAFEQSAQLAAALSAARAARDDAAAAYQRGLALAGQTIAVGEVRRRKDALAQAQATVQTLEAQHNTLSHRFEQEFTSPSESMGQGETSALIAPLSGVVSALDTAVTADISPATPVATVADLSSVWVVSDVVPEDAARLAPGGRQVTTLGDGSILSRIDSVDQAANLQTGLVRVISTVPNPTGALVPGMVLNATLQTRQAMQGVLVPTDAIQVVDGRNVVFVRESPTSYRPAPVTIGLESGGQALVLSGLKDGEPVVSHGSFALKSVLLLAGMDTD</sequence>
<gene>
    <name evidence="6" type="ORF">J2D77_16650</name>
</gene>
<comment type="similarity">
    <text evidence="1">Belongs to the membrane fusion protein (MFP) (TC 8.A.1) family.</text>
</comment>
<dbReference type="EMBL" id="JAFVMH010000018">
    <property type="protein sequence ID" value="MBO1326774.1"/>
    <property type="molecule type" value="Genomic_DNA"/>
</dbReference>
<proteinExistence type="inferred from homology"/>
<dbReference type="GO" id="GO:0016020">
    <property type="term" value="C:membrane"/>
    <property type="evidence" value="ECO:0007669"/>
    <property type="project" value="InterPro"/>
</dbReference>
<dbReference type="GO" id="GO:0015679">
    <property type="term" value="P:plasma membrane copper ion transport"/>
    <property type="evidence" value="ECO:0007669"/>
    <property type="project" value="TreeGrafter"/>
</dbReference>
<reference evidence="6" key="1">
    <citation type="submission" date="2021-03" db="EMBL/GenBank/DDBJ databases">
        <title>The complete genome sequence of Acetobacter sp. TBRC 12339.</title>
        <authorList>
            <person name="Charoenyingcharoen P."/>
            <person name="Yukphan P."/>
        </authorList>
    </citation>
    <scope>NUCLEOTIDE SEQUENCE</scope>
    <source>
        <strain evidence="6">TBRC 12339</strain>
    </source>
</reference>
<dbReference type="PANTHER" id="PTHR30097">
    <property type="entry name" value="CATION EFFLUX SYSTEM PROTEIN CUSB"/>
    <property type="match status" value="1"/>
</dbReference>
<keyword evidence="7" id="KW-1185">Reference proteome</keyword>
<dbReference type="Proteomes" id="UP000664073">
    <property type="component" value="Unassembled WGS sequence"/>
</dbReference>
<dbReference type="Pfam" id="PF25975">
    <property type="entry name" value="CzcB_C"/>
    <property type="match status" value="1"/>
</dbReference>
<evidence type="ECO:0000259" key="4">
    <source>
        <dbReference type="Pfam" id="PF25954"/>
    </source>
</evidence>
<evidence type="ECO:0000313" key="6">
    <source>
        <dbReference type="EMBL" id="MBO1326774.1"/>
    </source>
</evidence>
<evidence type="ECO:0000256" key="2">
    <source>
        <dbReference type="ARBA" id="ARBA00022448"/>
    </source>
</evidence>
<keyword evidence="3" id="KW-0175">Coiled coil</keyword>
<dbReference type="SUPFAM" id="SSF111369">
    <property type="entry name" value="HlyD-like secretion proteins"/>
    <property type="match status" value="1"/>
</dbReference>
<evidence type="ECO:0000313" key="7">
    <source>
        <dbReference type="Proteomes" id="UP000664073"/>
    </source>
</evidence>
<dbReference type="GO" id="GO:0022857">
    <property type="term" value="F:transmembrane transporter activity"/>
    <property type="evidence" value="ECO:0007669"/>
    <property type="project" value="InterPro"/>
</dbReference>
<feature type="domain" description="CzcB-like C-terminal circularly permuted SH3-like" evidence="5">
    <location>
        <begin position="343"/>
        <end position="404"/>
    </location>
</feature>
<protein>
    <submittedName>
        <fullName evidence="6">Efflux RND transporter periplasmic adaptor subunit</fullName>
    </submittedName>
</protein>
<name>A0A939HQS9_9PROT</name>
<dbReference type="InterPro" id="IPR058649">
    <property type="entry name" value="CzcB_C"/>
</dbReference>
<organism evidence="6 7">
    <name type="scientific">Acetobacter garciniae</name>
    <dbReference type="NCBI Taxonomy" id="2817435"/>
    <lineage>
        <taxon>Bacteria</taxon>
        <taxon>Pseudomonadati</taxon>
        <taxon>Pseudomonadota</taxon>
        <taxon>Alphaproteobacteria</taxon>
        <taxon>Acetobacterales</taxon>
        <taxon>Acetobacteraceae</taxon>
        <taxon>Acetobacter</taxon>
    </lineage>
</organism>
<dbReference type="InterPro" id="IPR058792">
    <property type="entry name" value="Beta-barrel_RND_2"/>
</dbReference>
<dbReference type="Pfam" id="PF25954">
    <property type="entry name" value="Beta-barrel_RND_2"/>
    <property type="match status" value="1"/>
</dbReference>
<dbReference type="Gene3D" id="2.40.420.20">
    <property type="match status" value="1"/>
</dbReference>
<feature type="coiled-coil region" evidence="3">
    <location>
        <begin position="183"/>
        <end position="210"/>
    </location>
</feature>
<dbReference type="GO" id="GO:0030313">
    <property type="term" value="C:cell envelope"/>
    <property type="evidence" value="ECO:0007669"/>
    <property type="project" value="TreeGrafter"/>
</dbReference>
<dbReference type="GO" id="GO:0060003">
    <property type="term" value="P:copper ion export"/>
    <property type="evidence" value="ECO:0007669"/>
    <property type="project" value="TreeGrafter"/>
</dbReference>
<dbReference type="Gene3D" id="2.40.50.100">
    <property type="match status" value="1"/>
</dbReference>
<dbReference type="NCBIfam" id="TIGR01730">
    <property type="entry name" value="RND_mfp"/>
    <property type="match status" value="1"/>
</dbReference>
<comment type="caution">
    <text evidence="6">The sequence shown here is derived from an EMBL/GenBank/DDBJ whole genome shotgun (WGS) entry which is preliminary data.</text>
</comment>
<dbReference type="PANTHER" id="PTHR30097:SF4">
    <property type="entry name" value="SLR6042 PROTEIN"/>
    <property type="match status" value="1"/>
</dbReference>
<accession>A0A939HQS9</accession>